<dbReference type="AlphaFoldDB" id="A0A0A9CQL5"/>
<dbReference type="EMBL" id="GBRH01221167">
    <property type="protein sequence ID" value="JAD76728.1"/>
    <property type="molecule type" value="Transcribed_RNA"/>
</dbReference>
<name>A0A0A9CQL5_ARUDO</name>
<accession>A0A0A9CQL5</accession>
<sequence>MLPALKTNMNLPCNINVRWLLLRSLRGNYIIMYRLDERKSNKDVVHLSLHKPPWAGGVHRWRLHYRHPLPLICRSPRLVNILLLRSCSKVGAVECHC</sequence>
<reference evidence="1" key="1">
    <citation type="submission" date="2014-09" db="EMBL/GenBank/DDBJ databases">
        <authorList>
            <person name="Magalhaes I.L.F."/>
            <person name="Oliveira U."/>
            <person name="Santos F.R."/>
            <person name="Vidigal T.H.D.A."/>
            <person name="Brescovit A.D."/>
            <person name="Santos A.J."/>
        </authorList>
    </citation>
    <scope>NUCLEOTIDE SEQUENCE</scope>
    <source>
        <tissue evidence="1">Shoot tissue taken approximately 20 cm above the soil surface</tissue>
    </source>
</reference>
<proteinExistence type="predicted"/>
<evidence type="ECO:0000313" key="1">
    <source>
        <dbReference type="EMBL" id="JAD76728.1"/>
    </source>
</evidence>
<organism evidence="1">
    <name type="scientific">Arundo donax</name>
    <name type="common">Giant reed</name>
    <name type="synonym">Donax arundinaceus</name>
    <dbReference type="NCBI Taxonomy" id="35708"/>
    <lineage>
        <taxon>Eukaryota</taxon>
        <taxon>Viridiplantae</taxon>
        <taxon>Streptophyta</taxon>
        <taxon>Embryophyta</taxon>
        <taxon>Tracheophyta</taxon>
        <taxon>Spermatophyta</taxon>
        <taxon>Magnoliopsida</taxon>
        <taxon>Liliopsida</taxon>
        <taxon>Poales</taxon>
        <taxon>Poaceae</taxon>
        <taxon>PACMAD clade</taxon>
        <taxon>Arundinoideae</taxon>
        <taxon>Arundineae</taxon>
        <taxon>Arundo</taxon>
    </lineage>
</organism>
<protein>
    <submittedName>
        <fullName evidence="1">Uncharacterized protein</fullName>
    </submittedName>
</protein>
<reference evidence="1" key="2">
    <citation type="journal article" date="2015" name="Data Brief">
        <title>Shoot transcriptome of the giant reed, Arundo donax.</title>
        <authorList>
            <person name="Barrero R.A."/>
            <person name="Guerrero F.D."/>
            <person name="Moolhuijzen P."/>
            <person name="Goolsby J.A."/>
            <person name="Tidwell J."/>
            <person name="Bellgard S.E."/>
            <person name="Bellgard M.I."/>
        </authorList>
    </citation>
    <scope>NUCLEOTIDE SEQUENCE</scope>
    <source>
        <tissue evidence="1">Shoot tissue taken approximately 20 cm above the soil surface</tissue>
    </source>
</reference>